<proteinExistence type="predicted"/>
<evidence type="ECO:0000313" key="1">
    <source>
        <dbReference type="EMBL" id="DAE26687.1"/>
    </source>
</evidence>
<name>A0A8S5R5I2_9CAUD</name>
<sequence>MKNMEIVKDVNVSKLPVFDLEEFGYYEFLWERIFGDGGYIDNDCDEAVGFNSGRSCSAEFHEGTMIIRFTKIITDETSFMMTANYLANDIAGTENLHLIDRQDNGVVIDLDDGVYLSILADFNKQSITINAYKKLV</sequence>
<organism evidence="1">
    <name type="scientific">Myoviridae sp. ctBoB21</name>
    <dbReference type="NCBI Taxonomy" id="2827287"/>
    <lineage>
        <taxon>Viruses</taxon>
        <taxon>Duplodnaviria</taxon>
        <taxon>Heunggongvirae</taxon>
        <taxon>Uroviricota</taxon>
        <taxon>Caudoviricetes</taxon>
    </lineage>
</organism>
<dbReference type="EMBL" id="BK015822">
    <property type="protein sequence ID" value="DAE26687.1"/>
    <property type="molecule type" value="Genomic_DNA"/>
</dbReference>
<reference evidence="1" key="1">
    <citation type="journal article" date="2021" name="Proc. Natl. Acad. Sci. U.S.A.">
        <title>A Catalog of Tens of Thousands of Viruses from Human Metagenomes Reveals Hidden Associations with Chronic Diseases.</title>
        <authorList>
            <person name="Tisza M.J."/>
            <person name="Buck C.B."/>
        </authorList>
    </citation>
    <scope>NUCLEOTIDE SEQUENCE</scope>
    <source>
        <strain evidence="1">CtBoB21</strain>
    </source>
</reference>
<accession>A0A8S5R5I2</accession>
<protein>
    <submittedName>
        <fullName evidence="1">Uncharacterized protein</fullName>
    </submittedName>
</protein>